<dbReference type="Gene3D" id="2.40.50.100">
    <property type="match status" value="1"/>
</dbReference>
<comment type="catalytic activity">
    <reaction evidence="8">
        <text>ATP + H2O + polyamine-[polyamine-binding protein]Side 1 = ADP + phosphate + polyamineSide 2 + [polyamine-binding protein]Side 1.</text>
        <dbReference type="EC" id="7.6.2.11"/>
    </reaction>
</comment>
<protein>
    <recommendedName>
        <fullName evidence="8">Spermidine/putrescine import ATP-binding protein PotA</fullName>
        <ecNumber evidence="8">7.6.2.11</ecNumber>
    </recommendedName>
</protein>
<keyword evidence="5 8" id="KW-0067">ATP-binding</keyword>
<keyword evidence="6 8" id="KW-1278">Translocase</keyword>
<evidence type="ECO:0000256" key="4">
    <source>
        <dbReference type="ARBA" id="ARBA00022741"/>
    </source>
</evidence>
<feature type="domain" description="ABC transporter" evidence="10">
    <location>
        <begin position="42"/>
        <end position="272"/>
    </location>
</feature>
<evidence type="ECO:0000256" key="2">
    <source>
        <dbReference type="ARBA" id="ARBA00022475"/>
    </source>
</evidence>
<feature type="region of interest" description="Disordered" evidence="9">
    <location>
        <begin position="1"/>
        <end position="24"/>
    </location>
</feature>
<dbReference type="SMART" id="SM00382">
    <property type="entry name" value="AAA"/>
    <property type="match status" value="1"/>
</dbReference>
<reference evidence="11 12" key="1">
    <citation type="submission" date="2019-06" db="EMBL/GenBank/DDBJ databases">
        <title>Genomic Encyclopedia of Type Strains, Phase IV (KMG-V): Genome sequencing to study the core and pangenomes of soil and plant-associated prokaryotes.</title>
        <authorList>
            <person name="Whitman W."/>
        </authorList>
    </citation>
    <scope>NUCLEOTIDE SEQUENCE [LARGE SCALE GENOMIC DNA]</scope>
    <source>
        <strain evidence="11 12">BR 11880</strain>
    </source>
</reference>
<dbReference type="SUPFAM" id="SSF50331">
    <property type="entry name" value="MOP-like"/>
    <property type="match status" value="1"/>
</dbReference>
<dbReference type="PROSITE" id="PS00211">
    <property type="entry name" value="ABC_TRANSPORTER_1"/>
    <property type="match status" value="1"/>
</dbReference>
<keyword evidence="3" id="KW-0997">Cell inner membrane</keyword>
<dbReference type="GO" id="GO:0016887">
    <property type="term" value="F:ATP hydrolysis activity"/>
    <property type="evidence" value="ECO:0007669"/>
    <property type="project" value="InterPro"/>
</dbReference>
<dbReference type="AlphaFoldDB" id="A0A560F4X5"/>
<evidence type="ECO:0000256" key="9">
    <source>
        <dbReference type="SAM" id="MobiDB-lite"/>
    </source>
</evidence>
<evidence type="ECO:0000256" key="1">
    <source>
        <dbReference type="ARBA" id="ARBA00022448"/>
    </source>
</evidence>
<dbReference type="PANTHER" id="PTHR42781">
    <property type="entry name" value="SPERMIDINE/PUTRESCINE IMPORT ATP-BINDING PROTEIN POTA"/>
    <property type="match status" value="1"/>
</dbReference>
<dbReference type="FunFam" id="3.40.50.300:FF:000133">
    <property type="entry name" value="Spermidine/putrescine import ATP-binding protein PotA"/>
    <property type="match status" value="1"/>
</dbReference>
<dbReference type="InterPro" id="IPR050093">
    <property type="entry name" value="ABC_SmlMolc_Importer"/>
</dbReference>
<dbReference type="GO" id="GO:0015417">
    <property type="term" value="F:ABC-type polyamine transporter activity"/>
    <property type="evidence" value="ECO:0007669"/>
    <property type="project" value="UniProtKB-EC"/>
</dbReference>
<proteinExistence type="inferred from homology"/>
<evidence type="ECO:0000256" key="7">
    <source>
        <dbReference type="ARBA" id="ARBA00023136"/>
    </source>
</evidence>
<comment type="subunit">
    <text evidence="8">The complex is composed of two ATP-binding proteins (PotA), two transmembrane proteins (PotB and PotC) and a solute-binding protein (PotD).</text>
</comment>
<comment type="similarity">
    <text evidence="8">Belongs to the ABC transporter superfamily. Spermidine/putrescine importer (TC 3.A.1.11.1) family.</text>
</comment>
<evidence type="ECO:0000313" key="12">
    <source>
        <dbReference type="Proteomes" id="UP000319859"/>
    </source>
</evidence>
<dbReference type="InterPro" id="IPR003593">
    <property type="entry name" value="AAA+_ATPase"/>
</dbReference>
<dbReference type="Gene3D" id="3.40.50.300">
    <property type="entry name" value="P-loop containing nucleotide triphosphate hydrolases"/>
    <property type="match status" value="1"/>
</dbReference>
<dbReference type="PANTHER" id="PTHR42781:SF5">
    <property type="entry name" value="PUTRESCINE TRANSPORT ATP-BINDING PROTEIN POTG"/>
    <property type="match status" value="1"/>
</dbReference>
<evidence type="ECO:0000313" key="11">
    <source>
        <dbReference type="EMBL" id="TWB16692.1"/>
    </source>
</evidence>
<organism evidence="11 12">
    <name type="scientific">Nitrospirillum amazonense</name>
    <dbReference type="NCBI Taxonomy" id="28077"/>
    <lineage>
        <taxon>Bacteria</taxon>
        <taxon>Pseudomonadati</taxon>
        <taxon>Pseudomonadota</taxon>
        <taxon>Alphaproteobacteria</taxon>
        <taxon>Rhodospirillales</taxon>
        <taxon>Azospirillaceae</taxon>
        <taxon>Nitrospirillum</taxon>
    </lineage>
</organism>
<dbReference type="GO" id="GO:0043190">
    <property type="term" value="C:ATP-binding cassette (ABC) transporter complex"/>
    <property type="evidence" value="ECO:0007669"/>
    <property type="project" value="InterPro"/>
</dbReference>
<dbReference type="InterPro" id="IPR027417">
    <property type="entry name" value="P-loop_NTPase"/>
</dbReference>
<comment type="caution">
    <text evidence="11">The sequence shown here is derived from an EMBL/GenBank/DDBJ whole genome shotgun (WGS) entry which is preliminary data.</text>
</comment>
<dbReference type="Proteomes" id="UP000319859">
    <property type="component" value="Unassembled WGS sequence"/>
</dbReference>
<keyword evidence="1 8" id="KW-0813">Transport</keyword>
<gene>
    <name evidence="8" type="primary">potA</name>
    <name evidence="11" type="ORF">FBZ89_113102</name>
</gene>
<dbReference type="InterPro" id="IPR017871">
    <property type="entry name" value="ABC_transporter-like_CS"/>
</dbReference>
<dbReference type="EC" id="7.6.2.11" evidence="8"/>
<accession>A0A560F4X5</accession>
<dbReference type="InterPro" id="IPR003439">
    <property type="entry name" value="ABC_transporter-like_ATP-bd"/>
</dbReference>
<keyword evidence="4 8" id="KW-0547">Nucleotide-binding</keyword>
<evidence type="ECO:0000259" key="10">
    <source>
        <dbReference type="PROSITE" id="PS50893"/>
    </source>
</evidence>
<keyword evidence="7 8" id="KW-0472">Membrane</keyword>
<dbReference type="GO" id="GO:0005524">
    <property type="term" value="F:ATP binding"/>
    <property type="evidence" value="ECO:0007669"/>
    <property type="project" value="UniProtKB-KW"/>
</dbReference>
<dbReference type="NCBIfam" id="TIGR01187">
    <property type="entry name" value="potA"/>
    <property type="match status" value="1"/>
</dbReference>
<keyword evidence="2 8" id="KW-1003">Cell membrane</keyword>
<dbReference type="Pfam" id="PF08402">
    <property type="entry name" value="TOBE_2"/>
    <property type="match status" value="1"/>
</dbReference>
<sequence length="402" mass="44523">MSDAPDPRPRPAATGPIGKSPAVKSPAVKFEPWHDPAAKPYIRIEKVTKRFGDFTAVDNVSLSIYRGEFFSLLGGSGSGKTTLLRMLAGFEQPTEGRIFIDGVDMAGIPPYDRPVNMMFQSYALFPHMTVENNVAFGLRQDGVPKDEIRTRVAEMLELVKLTPFAKRKPHQLSGGQRQRVALARSLVKKPKLLLLDEPLGALDKRLREQTQFELVNIQEKLGVTFVVVTHDQEEAMTMSTRIAVMDHGAIAQVGTPTEIYEYPNSRFTAEFIGSVNMFEGNIVESEPDHSLIRSAEAGCDLYVTHAAHLAAGSHCWVAIRPEKVSITKEKPAEADGGRNVTRGVVREIAYLGDISIYQIDLASGKRVRATAPNVTRRTELPITWDDEVWLSWRPFAGVVLTD</sequence>
<evidence type="ECO:0000256" key="8">
    <source>
        <dbReference type="RuleBase" id="RU364083"/>
    </source>
</evidence>
<dbReference type="InterPro" id="IPR008995">
    <property type="entry name" value="Mo/tungstate-bd_C_term_dom"/>
</dbReference>
<dbReference type="InterPro" id="IPR005893">
    <property type="entry name" value="PotA-like"/>
</dbReference>
<comment type="function">
    <text evidence="8">Part of the ABC transporter complex PotABCD involved in spermidine/putrescine import. Responsible for energy coupling to the transport system.</text>
</comment>
<evidence type="ECO:0000256" key="3">
    <source>
        <dbReference type="ARBA" id="ARBA00022519"/>
    </source>
</evidence>
<dbReference type="GO" id="GO:0015847">
    <property type="term" value="P:putrescine transport"/>
    <property type="evidence" value="ECO:0007669"/>
    <property type="project" value="UniProtKB-ARBA"/>
</dbReference>
<dbReference type="InterPro" id="IPR013611">
    <property type="entry name" value="Transp-assoc_OB_typ2"/>
</dbReference>
<name>A0A560F4X5_9PROT</name>
<dbReference type="EMBL" id="VITN01000013">
    <property type="protein sequence ID" value="TWB16692.1"/>
    <property type="molecule type" value="Genomic_DNA"/>
</dbReference>
<evidence type="ECO:0000256" key="6">
    <source>
        <dbReference type="ARBA" id="ARBA00022967"/>
    </source>
</evidence>
<dbReference type="SUPFAM" id="SSF52540">
    <property type="entry name" value="P-loop containing nucleoside triphosphate hydrolases"/>
    <property type="match status" value="1"/>
</dbReference>
<evidence type="ECO:0000256" key="5">
    <source>
        <dbReference type="ARBA" id="ARBA00022840"/>
    </source>
</evidence>
<dbReference type="PROSITE" id="PS50893">
    <property type="entry name" value="ABC_TRANSPORTER_2"/>
    <property type="match status" value="1"/>
</dbReference>
<dbReference type="Pfam" id="PF00005">
    <property type="entry name" value="ABC_tran"/>
    <property type="match status" value="1"/>
</dbReference>